<evidence type="ECO:0000313" key="1">
    <source>
        <dbReference type="EMBL" id="BDI18753.1"/>
    </source>
</evidence>
<evidence type="ECO:0008006" key="3">
    <source>
        <dbReference type="Google" id="ProtNLM"/>
    </source>
</evidence>
<proteinExistence type="predicted"/>
<gene>
    <name evidence="1" type="ORF">ANSO36C_45550</name>
</gene>
<accession>A0ABM7Z6L7</accession>
<dbReference type="Proteomes" id="UP001055453">
    <property type="component" value="Chromosome"/>
</dbReference>
<reference evidence="1" key="1">
    <citation type="submission" date="2022-04" db="EMBL/GenBank/DDBJ databases">
        <title>Complete genome sequence of a cyanobacterium, Nostoc sp. SO-36, isolated in Antarctica.</title>
        <authorList>
            <person name="Kanesaki Y."/>
            <person name="Effendi D."/>
            <person name="Sakamoto T."/>
            <person name="Ohtani S."/>
            <person name="Awai K."/>
        </authorList>
    </citation>
    <scope>NUCLEOTIDE SEQUENCE</scope>
    <source>
        <strain evidence="1">SO-36</strain>
    </source>
</reference>
<sequence length="53" mass="5848">MSLMELVAKGTREGDVYLALLKKIEAEQKALGGQVFDVLGKSDRRDGITRIIN</sequence>
<evidence type="ECO:0000313" key="2">
    <source>
        <dbReference type="Proteomes" id="UP001055453"/>
    </source>
</evidence>
<protein>
    <recommendedName>
        <fullName evidence="3">Transposase</fullName>
    </recommendedName>
</protein>
<dbReference type="EMBL" id="AP025732">
    <property type="protein sequence ID" value="BDI18753.1"/>
    <property type="molecule type" value="Genomic_DNA"/>
</dbReference>
<keyword evidence="2" id="KW-1185">Reference proteome</keyword>
<organism evidence="1 2">
    <name type="scientific">Nostoc cf. commune SO-36</name>
    <dbReference type="NCBI Taxonomy" id="449208"/>
    <lineage>
        <taxon>Bacteria</taxon>
        <taxon>Bacillati</taxon>
        <taxon>Cyanobacteriota</taxon>
        <taxon>Cyanophyceae</taxon>
        <taxon>Nostocales</taxon>
        <taxon>Nostocaceae</taxon>
        <taxon>Nostoc</taxon>
    </lineage>
</organism>
<name>A0ABM7Z6L7_NOSCO</name>